<keyword evidence="4" id="KW-1185">Reference proteome</keyword>
<reference evidence="3 4" key="1">
    <citation type="submission" date="2016-11" db="EMBL/GenBank/DDBJ databases">
        <authorList>
            <person name="Jaros S."/>
            <person name="Januszkiewicz K."/>
            <person name="Wedrychowicz H."/>
        </authorList>
    </citation>
    <scope>NUCLEOTIDE SEQUENCE [LARGE SCALE GENOMIC DNA]</scope>
    <source>
        <strain evidence="3 4">CGMCC 1.7049</strain>
    </source>
</reference>
<dbReference type="Proteomes" id="UP000199758">
    <property type="component" value="Unassembled WGS sequence"/>
</dbReference>
<proteinExistence type="predicted"/>
<name>A0A1M5KBF0_9GAMM</name>
<accession>A0A1M5KBF0</accession>
<keyword evidence="1" id="KW-0732">Signal</keyword>
<feature type="domain" description="Lysozyme inhibitor LprI-like N-terminal" evidence="2">
    <location>
        <begin position="22"/>
        <end position="114"/>
    </location>
</feature>
<sequence length="132" mass="14626">MGFMKLSIRDLWIVLILFSATAAGQPQADLTASSCNEYRQAESRLAELYAKALKFNEGDQKLVAAIKRSQAAWLSYVQAELGAIYPEDYQRGSAEPMCRCGEQLALVNARIEQLARWVYVQQGDVCAGSRSS</sequence>
<evidence type="ECO:0000313" key="3">
    <source>
        <dbReference type="EMBL" id="SHG50057.1"/>
    </source>
</evidence>
<feature type="signal peptide" evidence="1">
    <location>
        <begin position="1"/>
        <end position="28"/>
    </location>
</feature>
<dbReference type="AlphaFoldDB" id="A0A1M5KBF0"/>
<evidence type="ECO:0000313" key="4">
    <source>
        <dbReference type="Proteomes" id="UP000199758"/>
    </source>
</evidence>
<evidence type="ECO:0000256" key="1">
    <source>
        <dbReference type="SAM" id="SignalP"/>
    </source>
</evidence>
<feature type="chain" id="PRO_5012454683" evidence="1">
    <location>
        <begin position="29"/>
        <end position="132"/>
    </location>
</feature>
<evidence type="ECO:0000259" key="2">
    <source>
        <dbReference type="Pfam" id="PF07007"/>
    </source>
</evidence>
<organism evidence="3 4">
    <name type="scientific">Hydrocarboniphaga daqingensis</name>
    <dbReference type="NCBI Taxonomy" id="490188"/>
    <lineage>
        <taxon>Bacteria</taxon>
        <taxon>Pseudomonadati</taxon>
        <taxon>Pseudomonadota</taxon>
        <taxon>Gammaproteobacteria</taxon>
        <taxon>Nevskiales</taxon>
        <taxon>Nevskiaceae</taxon>
        <taxon>Hydrocarboniphaga</taxon>
    </lineage>
</organism>
<dbReference type="Pfam" id="PF07007">
    <property type="entry name" value="LprI"/>
    <property type="match status" value="1"/>
</dbReference>
<dbReference type="InterPro" id="IPR009739">
    <property type="entry name" value="LprI-like_N"/>
</dbReference>
<dbReference type="Gene3D" id="1.20.1270.180">
    <property type="match status" value="1"/>
</dbReference>
<dbReference type="EMBL" id="FQWZ01000001">
    <property type="protein sequence ID" value="SHG50057.1"/>
    <property type="molecule type" value="Genomic_DNA"/>
</dbReference>
<protein>
    <submittedName>
        <fullName evidence="3">Uncharacterized conserved protein YecT, DUF1311 family</fullName>
    </submittedName>
</protein>
<gene>
    <name evidence="3" type="ORF">SAMN04488068_0461</name>
</gene>